<organism evidence="2">
    <name type="scientific">uncultured bacterium pEAF66</name>
    <dbReference type="NCBI Taxonomy" id="480414"/>
    <lineage>
        <taxon>Bacteria</taxon>
        <taxon>environmental samples</taxon>
    </lineage>
</organism>
<dbReference type="InterPro" id="IPR009081">
    <property type="entry name" value="PP-bd_ACP"/>
</dbReference>
<sequence length="188" mass="19868">MNNPYTAAEMQTIVNGVLAGVLGVDPSEIAADSAIVDDFGADSLDFVEFNTTLEKKLNMSMPKKGPLSQAGKATGTPELFYSGRTGLTEQGVDLLRNSLSQYTQLSTGMTVHDVFNLTSVGNIASLCLNLFNHLPDTCPDCGHAEAKLSAAGKVVCASCSATVRPLQGDEADERHIRQYLDTALAQAA</sequence>
<proteinExistence type="predicted"/>
<dbReference type="EMBL" id="EU099626">
    <property type="protein sequence ID" value="ABW82982.1"/>
    <property type="molecule type" value="Genomic_DNA"/>
</dbReference>
<dbReference type="SUPFAM" id="SSF47336">
    <property type="entry name" value="ACP-like"/>
    <property type="match status" value="1"/>
</dbReference>
<name>B0LFT7_9BACT</name>
<reference evidence="2" key="1">
    <citation type="journal article" date="2008" name="Appl. Environ. Microbiol.">
        <title>Forest soil metagenome gene cluster involved in antifungal activity expression in Escherichia coli.</title>
        <authorList>
            <person name="Chung E.J."/>
            <person name="Lim H.K."/>
            <person name="Kim J.C."/>
            <person name="Choi G.J."/>
            <person name="Park E.J."/>
            <person name="Lee M.H."/>
            <person name="Chung Y.R."/>
            <person name="Lee S.W."/>
        </authorList>
    </citation>
    <scope>NUCLEOTIDE SEQUENCE</scope>
</reference>
<dbReference type="Gene3D" id="1.10.1200.10">
    <property type="entry name" value="ACP-like"/>
    <property type="match status" value="1"/>
</dbReference>
<feature type="domain" description="Carrier" evidence="1">
    <location>
        <begin position="17"/>
        <end position="62"/>
    </location>
</feature>
<evidence type="ECO:0000313" key="2">
    <source>
        <dbReference type="EMBL" id="ABW82982.1"/>
    </source>
</evidence>
<protein>
    <submittedName>
        <fullName evidence="2">Acyl carrier protein</fullName>
    </submittedName>
</protein>
<dbReference type="Pfam" id="PF00550">
    <property type="entry name" value="PP-binding"/>
    <property type="match status" value="1"/>
</dbReference>
<dbReference type="InterPro" id="IPR036736">
    <property type="entry name" value="ACP-like_sf"/>
</dbReference>
<dbReference type="AlphaFoldDB" id="B0LFT7"/>
<accession>B0LFT7</accession>
<evidence type="ECO:0000259" key="1">
    <source>
        <dbReference type="Pfam" id="PF00550"/>
    </source>
</evidence>